<proteinExistence type="predicted"/>
<dbReference type="PANTHER" id="PTHR30543:SF21">
    <property type="entry name" value="NAD(P)H-DEPENDENT FMN REDUCTASE LOT6"/>
    <property type="match status" value="1"/>
</dbReference>
<evidence type="ECO:0000313" key="2">
    <source>
        <dbReference type="EMBL" id="QQP90821.1"/>
    </source>
</evidence>
<dbReference type="EMBL" id="CP067420">
    <property type="protein sequence ID" value="QQP90821.1"/>
    <property type="molecule type" value="Genomic_DNA"/>
</dbReference>
<protein>
    <submittedName>
        <fullName evidence="2">NAD(P)H-dependent oxidoreductase</fullName>
    </submittedName>
</protein>
<dbReference type="RefSeq" id="WP_201078173.1">
    <property type="nucleotide sequence ID" value="NZ_CP067420.1"/>
</dbReference>
<dbReference type="InterPro" id="IPR029039">
    <property type="entry name" value="Flavoprotein-like_sf"/>
</dbReference>
<sequence length="194" mass="21369">MTEQQTPLRIVGISGSLRKGSLNTAALRAARDLAPPGVTIEIFDIADIPLYNDDVRTGNGYPEPVQALRDALKAADGILFSTPEYNYSVPGVLKNAIDWASRPPEQPFDAKPIAMMGASPGVLGTVRAQTHLRQFFTYLNGFVLNRPEVMIGQANSKFDPEGRLTDQGTIDFLKTFLASFADHIRYHQRAKSRH</sequence>
<feature type="domain" description="NADPH-dependent FMN reductase-like" evidence="1">
    <location>
        <begin position="9"/>
        <end position="155"/>
    </location>
</feature>
<dbReference type="SUPFAM" id="SSF52218">
    <property type="entry name" value="Flavoproteins"/>
    <property type="match status" value="1"/>
</dbReference>
<evidence type="ECO:0000259" key="1">
    <source>
        <dbReference type="Pfam" id="PF03358"/>
    </source>
</evidence>
<evidence type="ECO:0000313" key="3">
    <source>
        <dbReference type="Proteomes" id="UP000595197"/>
    </source>
</evidence>
<dbReference type="Pfam" id="PF03358">
    <property type="entry name" value="FMN_red"/>
    <property type="match status" value="1"/>
</dbReference>
<accession>A0ABX7B8V7</accession>
<dbReference type="Proteomes" id="UP000595197">
    <property type="component" value="Chromosome"/>
</dbReference>
<keyword evidence="3" id="KW-1185">Reference proteome</keyword>
<dbReference type="InterPro" id="IPR005025">
    <property type="entry name" value="FMN_Rdtase-like_dom"/>
</dbReference>
<gene>
    <name evidence="2" type="ORF">IGS68_06230</name>
</gene>
<dbReference type="Gene3D" id="3.40.50.360">
    <property type="match status" value="1"/>
</dbReference>
<name>A0ABX7B8V7_9PROT</name>
<reference evidence="2" key="1">
    <citation type="submission" date="2021-02" db="EMBL/GenBank/DDBJ databases">
        <title>Skermanella TT6 skin isolate.</title>
        <authorList>
            <person name="Lee K."/>
            <person name="Ganzorig M."/>
        </authorList>
    </citation>
    <scope>NUCLEOTIDE SEQUENCE</scope>
    <source>
        <strain evidence="2">TT6</strain>
    </source>
</reference>
<dbReference type="PANTHER" id="PTHR30543">
    <property type="entry name" value="CHROMATE REDUCTASE"/>
    <property type="match status" value="1"/>
</dbReference>
<dbReference type="InterPro" id="IPR050712">
    <property type="entry name" value="NAD(P)H-dep_reductase"/>
</dbReference>
<organism evidence="2 3">
    <name type="scientific">Skermanella cutis</name>
    <dbReference type="NCBI Taxonomy" id="2775420"/>
    <lineage>
        <taxon>Bacteria</taxon>
        <taxon>Pseudomonadati</taxon>
        <taxon>Pseudomonadota</taxon>
        <taxon>Alphaproteobacteria</taxon>
        <taxon>Rhodospirillales</taxon>
        <taxon>Azospirillaceae</taxon>
        <taxon>Skermanella</taxon>
    </lineage>
</organism>